<dbReference type="EMBL" id="OOIL02000537">
    <property type="protein sequence ID" value="VFQ66215.1"/>
    <property type="molecule type" value="Genomic_DNA"/>
</dbReference>
<protein>
    <recommendedName>
        <fullName evidence="3">F-box associated domain-containing protein</fullName>
    </recommendedName>
</protein>
<evidence type="ECO:0000313" key="2">
    <source>
        <dbReference type="Proteomes" id="UP000595140"/>
    </source>
</evidence>
<sequence length="83" mass="9756">MEVWIMKEYGVKESWVRQFVILVDEWCVPLVQMDTGKILIKSGDGLYLCNPWTQVFEKVKFEINGLSNCMVPLAAFDARFFRF</sequence>
<reference evidence="1 2" key="1">
    <citation type="submission" date="2018-04" db="EMBL/GenBank/DDBJ databases">
        <authorList>
            <person name="Vogel A."/>
        </authorList>
    </citation>
    <scope>NUCLEOTIDE SEQUENCE [LARGE SCALE GENOMIC DNA]</scope>
</reference>
<proteinExistence type="predicted"/>
<dbReference type="AlphaFoldDB" id="A0A484KP28"/>
<accession>A0A484KP28</accession>
<name>A0A484KP28_9ASTE</name>
<gene>
    <name evidence="1" type="ORF">CCAM_LOCUS7991</name>
</gene>
<dbReference type="OrthoDB" id="591557at2759"/>
<organism evidence="1 2">
    <name type="scientific">Cuscuta campestris</name>
    <dbReference type="NCBI Taxonomy" id="132261"/>
    <lineage>
        <taxon>Eukaryota</taxon>
        <taxon>Viridiplantae</taxon>
        <taxon>Streptophyta</taxon>
        <taxon>Embryophyta</taxon>
        <taxon>Tracheophyta</taxon>
        <taxon>Spermatophyta</taxon>
        <taxon>Magnoliopsida</taxon>
        <taxon>eudicotyledons</taxon>
        <taxon>Gunneridae</taxon>
        <taxon>Pentapetalae</taxon>
        <taxon>asterids</taxon>
        <taxon>lamiids</taxon>
        <taxon>Solanales</taxon>
        <taxon>Convolvulaceae</taxon>
        <taxon>Cuscuteae</taxon>
        <taxon>Cuscuta</taxon>
        <taxon>Cuscuta subgen. Grammica</taxon>
        <taxon>Cuscuta sect. Cleistogrammica</taxon>
    </lineage>
</organism>
<evidence type="ECO:0000313" key="1">
    <source>
        <dbReference type="EMBL" id="VFQ66215.1"/>
    </source>
</evidence>
<keyword evidence="2" id="KW-1185">Reference proteome</keyword>
<dbReference type="Proteomes" id="UP000595140">
    <property type="component" value="Unassembled WGS sequence"/>
</dbReference>
<evidence type="ECO:0008006" key="3">
    <source>
        <dbReference type="Google" id="ProtNLM"/>
    </source>
</evidence>